<dbReference type="SUPFAM" id="SSF53474">
    <property type="entry name" value="alpha/beta-Hydrolases"/>
    <property type="match status" value="1"/>
</dbReference>
<dbReference type="InterPro" id="IPR029058">
    <property type="entry name" value="AB_hydrolase_fold"/>
</dbReference>
<keyword evidence="3" id="KW-1185">Reference proteome</keyword>
<sequence>MFIFLLQAFTSSLQPVIFVPGTYASVLQMTGNNLGHQWYCPKSLNNQVLWVDEFYFIPPIFNCVAQWLKIYYDPKTDEQVSHPNSKVDIIDFGTLNGMSTIDKFFSNYSILPYYTFMLDYFKKMGYQEGVDLFGAPLDWRMGLAQNAKVFHPRLIRLIEDIYEKTKQKVVLFGHSFGGYTIQNFLANGPSQEWIDKYIEKGIALSPSFGGAIESMSISWTRQVAGIKNQYLAETLEGMGAVHIHYLNWDMYPNKTVLYTPDNGEIKNEDFPQFLIDNKRVNGDAINLLRLNQRFFSHFPNKTKAPLYIIYNSAQSTPTAFKLKDWNSDDYENIYGQGDGTVNAEGLRMYCQRYADITHCHDFKDSGPFGSHLMMLYQHSVIKLVYETVLNNSIF</sequence>
<evidence type="ECO:0000256" key="1">
    <source>
        <dbReference type="SAM" id="SignalP"/>
    </source>
</evidence>
<feature type="signal peptide" evidence="1">
    <location>
        <begin position="1"/>
        <end position="24"/>
    </location>
</feature>
<keyword evidence="1" id="KW-0732">Signal</keyword>
<organism evidence="2 3">
    <name type="scientific">Tritrichomonas musculus</name>
    <dbReference type="NCBI Taxonomy" id="1915356"/>
    <lineage>
        <taxon>Eukaryota</taxon>
        <taxon>Metamonada</taxon>
        <taxon>Parabasalia</taxon>
        <taxon>Tritrichomonadida</taxon>
        <taxon>Tritrichomonadidae</taxon>
        <taxon>Tritrichomonas</taxon>
    </lineage>
</organism>
<protein>
    <recommendedName>
        <fullName evidence="4">Lecithin:cholesterol acyltransferase family protein</fullName>
    </recommendedName>
</protein>
<accession>A0ABR2K5Q8</accession>
<evidence type="ECO:0008006" key="4">
    <source>
        <dbReference type="Google" id="ProtNLM"/>
    </source>
</evidence>
<evidence type="ECO:0000313" key="2">
    <source>
        <dbReference type="EMBL" id="KAK8886420.1"/>
    </source>
</evidence>
<evidence type="ECO:0000313" key="3">
    <source>
        <dbReference type="Proteomes" id="UP001470230"/>
    </source>
</evidence>
<dbReference type="InterPro" id="IPR003386">
    <property type="entry name" value="LACT/PDAT_acylTrfase"/>
</dbReference>
<comment type="caution">
    <text evidence="2">The sequence shown here is derived from an EMBL/GenBank/DDBJ whole genome shotgun (WGS) entry which is preliminary data.</text>
</comment>
<dbReference type="Pfam" id="PF02450">
    <property type="entry name" value="LCAT"/>
    <property type="match status" value="1"/>
</dbReference>
<dbReference type="PANTHER" id="PTHR11440">
    <property type="entry name" value="LECITHIN-CHOLESTEROL ACYLTRANSFERASE-RELATED"/>
    <property type="match status" value="1"/>
</dbReference>
<feature type="chain" id="PRO_5045873241" description="Lecithin:cholesterol acyltransferase family protein" evidence="1">
    <location>
        <begin position="25"/>
        <end position="394"/>
    </location>
</feature>
<proteinExistence type="predicted"/>
<reference evidence="2 3" key="1">
    <citation type="submission" date="2024-04" db="EMBL/GenBank/DDBJ databases">
        <title>Tritrichomonas musculus Genome.</title>
        <authorList>
            <person name="Alves-Ferreira E."/>
            <person name="Grigg M."/>
            <person name="Lorenzi H."/>
            <person name="Galac M."/>
        </authorList>
    </citation>
    <scope>NUCLEOTIDE SEQUENCE [LARGE SCALE GENOMIC DNA]</scope>
    <source>
        <strain evidence="2 3">EAF2021</strain>
    </source>
</reference>
<dbReference type="Proteomes" id="UP001470230">
    <property type="component" value="Unassembled WGS sequence"/>
</dbReference>
<gene>
    <name evidence="2" type="ORF">M9Y10_041883</name>
</gene>
<dbReference type="EMBL" id="JAPFFF010000007">
    <property type="protein sequence ID" value="KAK8886420.1"/>
    <property type="molecule type" value="Genomic_DNA"/>
</dbReference>
<name>A0ABR2K5Q8_9EUKA</name>
<dbReference type="Gene3D" id="3.40.50.1820">
    <property type="entry name" value="alpha/beta hydrolase"/>
    <property type="match status" value="1"/>
</dbReference>